<dbReference type="Proteomes" id="UP000008177">
    <property type="component" value="Unplaced contigs"/>
</dbReference>
<dbReference type="InParanoid" id="G2Y0F3"/>
<dbReference type="AlphaFoldDB" id="G2Y0F3"/>
<evidence type="ECO:0000313" key="2">
    <source>
        <dbReference type="Proteomes" id="UP000008177"/>
    </source>
</evidence>
<evidence type="ECO:0000313" key="1">
    <source>
        <dbReference type="EMBL" id="CCD46118.1"/>
    </source>
</evidence>
<name>G2Y0F3_BOTF4</name>
<gene>
    <name evidence="1" type="ORF">BofuT4_uP116680.1</name>
</gene>
<sequence length="64" mass="7442">MTARINTSYDYRGCIKIPQFYVIALEYRGTLQMEEWQVSIISCSWYAIGVDKCGQVRSSAVRWV</sequence>
<protein>
    <submittedName>
        <fullName evidence="1">Uncharacterized protein</fullName>
    </submittedName>
</protein>
<dbReference type="HOGENOM" id="CLU_2867393_0_0_1"/>
<organism evidence="1 2">
    <name type="scientific">Botryotinia fuckeliana (strain T4)</name>
    <name type="common">Noble rot fungus</name>
    <name type="synonym">Botrytis cinerea</name>
    <dbReference type="NCBI Taxonomy" id="999810"/>
    <lineage>
        <taxon>Eukaryota</taxon>
        <taxon>Fungi</taxon>
        <taxon>Dikarya</taxon>
        <taxon>Ascomycota</taxon>
        <taxon>Pezizomycotina</taxon>
        <taxon>Leotiomycetes</taxon>
        <taxon>Helotiales</taxon>
        <taxon>Sclerotiniaceae</taxon>
        <taxon>Botrytis</taxon>
    </lineage>
</organism>
<dbReference type="EMBL" id="FQ790281">
    <property type="protein sequence ID" value="CCD46118.1"/>
    <property type="molecule type" value="Genomic_DNA"/>
</dbReference>
<reference evidence="2" key="1">
    <citation type="journal article" date="2011" name="PLoS Genet.">
        <title>Genomic analysis of the necrotrophic fungal pathogens Sclerotinia sclerotiorum and Botrytis cinerea.</title>
        <authorList>
            <person name="Amselem J."/>
            <person name="Cuomo C.A."/>
            <person name="van Kan J.A."/>
            <person name="Viaud M."/>
            <person name="Benito E.P."/>
            <person name="Couloux A."/>
            <person name="Coutinho P.M."/>
            <person name="de Vries R.P."/>
            <person name="Dyer P.S."/>
            <person name="Fillinger S."/>
            <person name="Fournier E."/>
            <person name="Gout L."/>
            <person name="Hahn M."/>
            <person name="Kohn L."/>
            <person name="Lapalu N."/>
            <person name="Plummer K.M."/>
            <person name="Pradier J.M."/>
            <person name="Quevillon E."/>
            <person name="Sharon A."/>
            <person name="Simon A."/>
            <person name="ten Have A."/>
            <person name="Tudzynski B."/>
            <person name="Tudzynski P."/>
            <person name="Wincker P."/>
            <person name="Andrew M."/>
            <person name="Anthouard V."/>
            <person name="Beever R.E."/>
            <person name="Beffa R."/>
            <person name="Benoit I."/>
            <person name="Bouzid O."/>
            <person name="Brault B."/>
            <person name="Chen Z."/>
            <person name="Choquer M."/>
            <person name="Collemare J."/>
            <person name="Cotton P."/>
            <person name="Danchin E.G."/>
            <person name="Da Silva C."/>
            <person name="Gautier A."/>
            <person name="Giraud C."/>
            <person name="Giraud T."/>
            <person name="Gonzalez C."/>
            <person name="Grossetete S."/>
            <person name="Guldener U."/>
            <person name="Henrissat B."/>
            <person name="Howlett B.J."/>
            <person name="Kodira C."/>
            <person name="Kretschmer M."/>
            <person name="Lappartient A."/>
            <person name="Leroch M."/>
            <person name="Levis C."/>
            <person name="Mauceli E."/>
            <person name="Neuveglise C."/>
            <person name="Oeser B."/>
            <person name="Pearson M."/>
            <person name="Poulain J."/>
            <person name="Poussereau N."/>
            <person name="Quesneville H."/>
            <person name="Rascle C."/>
            <person name="Schumacher J."/>
            <person name="Segurens B."/>
            <person name="Sexton A."/>
            <person name="Silva E."/>
            <person name="Sirven C."/>
            <person name="Soanes D.M."/>
            <person name="Talbot N.J."/>
            <person name="Templeton M."/>
            <person name="Yandava C."/>
            <person name="Yarden O."/>
            <person name="Zeng Q."/>
            <person name="Rollins J.A."/>
            <person name="Lebrun M.H."/>
            <person name="Dickman M."/>
        </authorList>
    </citation>
    <scope>NUCLEOTIDE SEQUENCE [LARGE SCALE GENOMIC DNA]</scope>
    <source>
        <strain evidence="2">T4</strain>
    </source>
</reference>
<proteinExistence type="predicted"/>
<accession>G2Y0F3</accession>